<dbReference type="InterPro" id="IPR036412">
    <property type="entry name" value="HAD-like_sf"/>
</dbReference>
<keyword evidence="1 5" id="KW-0378">Hydrolase</keyword>
<reference evidence="9" key="1">
    <citation type="submission" date="2023-03" db="EMBL/GenBank/DDBJ databases">
        <title>Mating type loci evolution in Malassezia.</title>
        <authorList>
            <person name="Coelho M.A."/>
        </authorList>
    </citation>
    <scope>NUCLEOTIDE SEQUENCE</scope>
    <source>
        <strain evidence="9">CBS 9431</strain>
    </source>
</reference>
<feature type="binding site" evidence="8">
    <location>
        <position position="35"/>
    </location>
    <ligand>
        <name>Mg(2+)</name>
        <dbReference type="ChEBI" id="CHEBI:18420"/>
    </ligand>
</feature>
<dbReference type="PANTHER" id="PTHR19288:SF46">
    <property type="entry name" value="HALOACID DEHALOGENASE-LIKE HYDROLASE DOMAIN-CONTAINING PROTEIN 2"/>
    <property type="match status" value="1"/>
</dbReference>
<dbReference type="FunFam" id="3.40.50.1000:FF:000039">
    <property type="entry name" value="Phosphoglycolate phosphatase"/>
    <property type="match status" value="1"/>
</dbReference>
<dbReference type="NCBIfam" id="TIGR01452">
    <property type="entry name" value="PGP_euk"/>
    <property type="match status" value="1"/>
</dbReference>
<dbReference type="EMBL" id="CP119958">
    <property type="protein sequence ID" value="WFD37731.1"/>
    <property type="molecule type" value="Genomic_DNA"/>
</dbReference>
<feature type="binding site" evidence="8">
    <location>
        <position position="33"/>
    </location>
    <ligand>
        <name>Mg(2+)</name>
        <dbReference type="ChEBI" id="CHEBI:18420"/>
    </ligand>
</feature>
<dbReference type="EC" id="3.1.3.41" evidence="3 5"/>
<keyword evidence="8" id="KW-0460">Magnesium</keyword>
<feature type="active site" description="Nucleophile" evidence="6">
    <location>
        <position position="33"/>
    </location>
</feature>
<evidence type="ECO:0000256" key="3">
    <source>
        <dbReference type="ARBA" id="ARBA00066659"/>
    </source>
</evidence>
<dbReference type="GO" id="GO:0005737">
    <property type="term" value="C:cytoplasm"/>
    <property type="evidence" value="ECO:0007669"/>
    <property type="project" value="TreeGrafter"/>
</dbReference>
<dbReference type="InterPro" id="IPR023214">
    <property type="entry name" value="HAD_sf"/>
</dbReference>
<proteinExistence type="predicted"/>
<dbReference type="Pfam" id="PF13344">
    <property type="entry name" value="Hydrolase_6"/>
    <property type="match status" value="1"/>
</dbReference>
<feature type="active site" description="Proton donor" evidence="6">
    <location>
        <position position="35"/>
    </location>
</feature>
<feature type="binding site" evidence="8">
    <location>
        <position position="270"/>
    </location>
    <ligand>
        <name>Mg(2+)</name>
        <dbReference type="ChEBI" id="CHEBI:18420"/>
    </ligand>
</feature>
<dbReference type="SUPFAM" id="SSF56784">
    <property type="entry name" value="HAD-like"/>
    <property type="match status" value="1"/>
</dbReference>
<evidence type="ECO:0000313" key="10">
    <source>
        <dbReference type="Proteomes" id="UP001217754"/>
    </source>
</evidence>
<comment type="catalytic activity">
    <reaction evidence="2 5">
        <text>4-nitrophenyl phosphate + H2O = 4-nitrophenol + phosphate + H(+)</text>
        <dbReference type="Rhea" id="RHEA:21664"/>
        <dbReference type="ChEBI" id="CHEBI:15377"/>
        <dbReference type="ChEBI" id="CHEBI:15378"/>
        <dbReference type="ChEBI" id="CHEBI:43474"/>
        <dbReference type="ChEBI" id="CHEBI:57917"/>
        <dbReference type="ChEBI" id="CHEBI:61146"/>
        <dbReference type="EC" id="3.1.3.41"/>
    </reaction>
</comment>
<evidence type="ECO:0000256" key="1">
    <source>
        <dbReference type="ARBA" id="ARBA00022801"/>
    </source>
</evidence>
<dbReference type="AlphaFoldDB" id="A0AAF0EVJ6"/>
<evidence type="ECO:0000256" key="7">
    <source>
        <dbReference type="PIRSR" id="PIRSR000915-2"/>
    </source>
</evidence>
<keyword evidence="8" id="KW-0479">Metal-binding</keyword>
<gene>
    <name evidence="9" type="ORF">MJAP1_000678</name>
</gene>
<dbReference type="Proteomes" id="UP001217754">
    <property type="component" value="Chromosome 1"/>
</dbReference>
<protein>
    <recommendedName>
        <fullName evidence="4 5">4-nitrophenylphosphatase</fullName>
        <shortName evidence="5">PNPPase</shortName>
        <ecNumber evidence="3 5">3.1.3.41</ecNumber>
    </recommendedName>
</protein>
<dbReference type="Pfam" id="PF13242">
    <property type="entry name" value="Hydrolase_like"/>
    <property type="match status" value="1"/>
</dbReference>
<dbReference type="GO" id="GO:0046872">
    <property type="term" value="F:metal ion binding"/>
    <property type="evidence" value="ECO:0007669"/>
    <property type="project" value="UniProtKB-KW"/>
</dbReference>
<dbReference type="RefSeq" id="XP_060120628.1">
    <property type="nucleotide sequence ID" value="XM_060264645.1"/>
</dbReference>
<keyword evidence="10" id="KW-1185">Reference proteome</keyword>
<feature type="binding site" evidence="7">
    <location>
        <position position="245"/>
    </location>
    <ligand>
        <name>substrate</name>
    </ligand>
</feature>
<dbReference type="GO" id="GO:0004035">
    <property type="term" value="F:alkaline phosphatase activity"/>
    <property type="evidence" value="ECO:0007669"/>
    <property type="project" value="UniProtKB-ARBA"/>
</dbReference>
<dbReference type="Gene3D" id="3.40.50.1000">
    <property type="entry name" value="HAD superfamily/HAD-like"/>
    <property type="match status" value="2"/>
</dbReference>
<dbReference type="InterPro" id="IPR006349">
    <property type="entry name" value="PGP_euk"/>
</dbReference>
<evidence type="ECO:0000313" key="9">
    <source>
        <dbReference type="EMBL" id="WFD37731.1"/>
    </source>
</evidence>
<dbReference type="GeneID" id="85224327"/>
<dbReference type="PIRSF" id="PIRSF000915">
    <property type="entry name" value="PGP-type_phosphatase"/>
    <property type="match status" value="1"/>
</dbReference>
<evidence type="ECO:0000256" key="6">
    <source>
        <dbReference type="PIRSR" id="PIRSR000915-1"/>
    </source>
</evidence>
<evidence type="ECO:0000256" key="5">
    <source>
        <dbReference type="PIRNR" id="PIRNR000915"/>
    </source>
</evidence>
<comment type="cofactor">
    <cofactor evidence="8">
        <name>Mg(2+)</name>
        <dbReference type="ChEBI" id="CHEBI:18420"/>
    </cofactor>
    <text evidence="8">Divalent metal ions. Mg(2+) is the most effective.</text>
</comment>
<name>A0AAF0EVJ6_9BASI</name>
<dbReference type="InterPro" id="IPR006357">
    <property type="entry name" value="HAD-SF_hydro_IIA"/>
</dbReference>
<sequence>MVPTTAPNGAYTFLKEKEELATLVDKYDNFLFDCDGVLWSGTEALPGVVSVLQKLRKLGKRVLFVTNNASKSRRLLLERFESLGIQASQDEVFSSAYASALYLKDVLNFPTDRKVFVIGMGGLEEELDAVGVQHVGGTDGSDIAIQGTDFSPLLAEGVLDHSVGAVLCGIDTQLTYVKMAKAFKYITRPNATDDVQAGQTGGGCHFLCTNDDTTFPTKEGPWPGAGSVWAGIRDASKRTPTVIGKPNQPMIDTIFASRHFDKSRTVMVGDRLNTDIAFGRNGGVDTLLVLTGISTEADVQASDAPAVPTYIIQGLGALDVLSP</sequence>
<evidence type="ECO:0000256" key="4">
    <source>
        <dbReference type="ARBA" id="ARBA00069197"/>
    </source>
</evidence>
<dbReference type="PANTHER" id="PTHR19288">
    <property type="entry name" value="4-NITROPHENYLPHOSPHATASE-RELATED"/>
    <property type="match status" value="1"/>
</dbReference>
<dbReference type="NCBIfam" id="TIGR01460">
    <property type="entry name" value="HAD-SF-IIA"/>
    <property type="match status" value="1"/>
</dbReference>
<accession>A0AAF0EVJ6</accession>
<organism evidence="9 10">
    <name type="scientific">Malassezia japonica</name>
    <dbReference type="NCBI Taxonomy" id="223818"/>
    <lineage>
        <taxon>Eukaryota</taxon>
        <taxon>Fungi</taxon>
        <taxon>Dikarya</taxon>
        <taxon>Basidiomycota</taxon>
        <taxon>Ustilaginomycotina</taxon>
        <taxon>Malasseziomycetes</taxon>
        <taxon>Malasseziales</taxon>
        <taxon>Malasseziaceae</taxon>
        <taxon>Malassezia</taxon>
    </lineage>
</organism>
<dbReference type="GO" id="GO:0008967">
    <property type="term" value="F:phosphoglycolate phosphatase activity"/>
    <property type="evidence" value="ECO:0007669"/>
    <property type="project" value="TreeGrafter"/>
</dbReference>
<evidence type="ECO:0000256" key="8">
    <source>
        <dbReference type="PIRSR" id="PIRSR000915-3"/>
    </source>
</evidence>
<evidence type="ECO:0000256" key="2">
    <source>
        <dbReference type="ARBA" id="ARBA00050247"/>
    </source>
</evidence>